<evidence type="ECO:0000313" key="9">
    <source>
        <dbReference type="EMBL" id="EKQ72719.1"/>
    </source>
</evidence>
<dbReference type="InterPro" id="IPR040982">
    <property type="entry name" value="DNA_pol3_finger"/>
</dbReference>
<evidence type="ECO:0000313" key="10">
    <source>
        <dbReference type="Proteomes" id="UP000001345"/>
    </source>
</evidence>
<evidence type="ECO:0000256" key="5">
    <source>
        <dbReference type="ARBA" id="ARBA00022705"/>
    </source>
</evidence>
<keyword evidence="5" id="KW-0235">DNA replication</keyword>
<keyword evidence="6" id="KW-0239">DNA-directed DNA polymerase</keyword>
<dbReference type="Pfam" id="PF02811">
    <property type="entry name" value="PHP"/>
    <property type="match status" value="1"/>
</dbReference>
<dbReference type="Proteomes" id="UP000001345">
    <property type="component" value="Unassembled WGS sequence"/>
</dbReference>
<proteinExistence type="predicted"/>
<dbReference type="NCBIfam" id="TIGR00594">
    <property type="entry name" value="polc"/>
    <property type="match status" value="1"/>
</dbReference>
<dbReference type="InterPro" id="IPR003141">
    <property type="entry name" value="Pol/His_phosphatase_N"/>
</dbReference>
<dbReference type="PANTHER" id="PTHR32294">
    <property type="entry name" value="DNA POLYMERASE III SUBUNIT ALPHA"/>
    <property type="match status" value="1"/>
</dbReference>
<evidence type="ECO:0000259" key="8">
    <source>
        <dbReference type="SMART" id="SM00481"/>
    </source>
</evidence>
<sequence length="1221" mass="139318">MALNPNRGYKMKENKAFTHLHLHTEYSLLDGANKIKILAKRIKELGMKSVSVTDHGNMFGAIDFYTSMKKEGIKPIIGMEAYIHNDDNLSSKETKQRFHLCLFAKNQEGYENLMFLSSMAYLEGFYYFPRINKKLLREHSKGIIASSACLQGEVNYHLNTNNERNRKYGAKGYDEAKRIACEYQEIFEDDFYLEIMRHGILDQRFIDEQVIKMSLETGLKIIATNDTHYTMPNDAEAQEVAMCVAMGKTLNDKGRLKHSVHEFYIKSPEEMAKLFADIPEALENTQEIADKCVLEIDLKDDKKNPPTPPSFKFTKAYAKEEGLDFEDDASYFAHKAREGLKERLILVPKEKHDQYKERLEKEIEVITNMKFPGYMLIVWDFIRYAKEMGIPVGPGRGSAAGSLVAFALKITDIDPLKYDLLFERFLNPERVSMPDIDTDFCQRRRKEIIEYMIEKYGKYNVAQVITFNKMLAKGVIRDVARVLDMPYKEADDFAKLIPNRLGITLKGYEKNGEFIEGAWELEPKIKELVESNEVAKQVWEYSLNLENLNRNAGVHAAALVVDSQKELWHKTPLFASEKTGGIVTQYSMKYLEPVDLIKFDFLGLKTLTVIDDALKIIKTQHKIDVDFLSLDMDDPKVYKTIQSGDTVGIFQIESGMFQGLNKRLRPSSFEDIIAIIALGRPGPMESGMVDDFVNRKHGVEPIAYAFKELEPILKPTYGTIVYQEQVMQIVQTIGGFSLGEADLIRRAMGKKDAQIMADNKAKFVEGAKNLGHDGQKAANLWDLIVKFAGYGFNKSHSAAYAMITFQTAYLKTYYKHEFMAAMLTSESNKIESVARYIDEVRALEIEVMPPHINSSMQDFSVAEFKNQKGELEKKIVFGLGAIKGVGGEPIKNIIEERAKGDYKSLEDFISRVDFSKLTKKSLEPLVKSGSLDNLGYTRKTMLANLDLICDAGRAKDKANEMMQGGNSLFGAMEGGIKEQVVLDMVDLGEHDAKTLLECEYETLGIHVSGNPLDEFKEEIKGFKNLVKSIDIEELEIGSQAYLLGKIMEVKKKIGKRSGKPYGTADILDRYGKFELMLFEKQLNALEELDINKPLVFKCKIEEQEEVARLRLFEILDLESAREVKIPKARYKDPEKQKEDVREIPPMEMLASSSCSLAIVLENDVKKEFLRQIKESALKHQGKRPLYLIIKDKDKQFKIQSDLMVNERIKDDFKELEWRDLA</sequence>
<dbReference type="AlphaFoldDB" id="A0AB72ZWY1"/>
<dbReference type="EC" id="2.7.7.7" evidence="1"/>
<dbReference type="SMART" id="SM00481">
    <property type="entry name" value="POLIIIAc"/>
    <property type="match status" value="1"/>
</dbReference>
<comment type="catalytic activity">
    <reaction evidence="7">
        <text>DNA(n) + a 2'-deoxyribonucleoside 5'-triphosphate = DNA(n+1) + diphosphate</text>
        <dbReference type="Rhea" id="RHEA:22508"/>
        <dbReference type="Rhea" id="RHEA-COMP:17339"/>
        <dbReference type="Rhea" id="RHEA-COMP:17340"/>
        <dbReference type="ChEBI" id="CHEBI:33019"/>
        <dbReference type="ChEBI" id="CHEBI:61560"/>
        <dbReference type="ChEBI" id="CHEBI:173112"/>
        <dbReference type="EC" id="2.7.7.7"/>
    </reaction>
</comment>
<dbReference type="InterPro" id="IPR041931">
    <property type="entry name" value="DNA_pol3_alpha_thumb_dom"/>
</dbReference>
<evidence type="ECO:0000256" key="1">
    <source>
        <dbReference type="ARBA" id="ARBA00012417"/>
    </source>
</evidence>
<gene>
    <name evidence="9" type="ORF">HMPREF1391_00354</name>
</gene>
<dbReference type="GO" id="GO:0006260">
    <property type="term" value="P:DNA replication"/>
    <property type="evidence" value="ECO:0007669"/>
    <property type="project" value="UniProtKB-KW"/>
</dbReference>
<dbReference type="Pfam" id="PF07733">
    <property type="entry name" value="DNA_pol3_alpha"/>
    <property type="match status" value="1"/>
</dbReference>
<dbReference type="Pfam" id="PF14579">
    <property type="entry name" value="HHH_6"/>
    <property type="match status" value="1"/>
</dbReference>
<dbReference type="SUPFAM" id="SSF160975">
    <property type="entry name" value="AF1531-like"/>
    <property type="match status" value="1"/>
</dbReference>
<name>A0AB72ZWY1_HELPX</name>
<dbReference type="EMBL" id="ANFP01000010">
    <property type="protein sequence ID" value="EKQ72719.1"/>
    <property type="molecule type" value="Genomic_DNA"/>
</dbReference>
<dbReference type="InterPro" id="IPR004805">
    <property type="entry name" value="DnaE2/DnaE/PolC"/>
</dbReference>
<dbReference type="PANTHER" id="PTHR32294:SF0">
    <property type="entry name" value="DNA POLYMERASE III SUBUNIT ALPHA"/>
    <property type="match status" value="1"/>
</dbReference>
<evidence type="ECO:0000256" key="6">
    <source>
        <dbReference type="ARBA" id="ARBA00022932"/>
    </source>
</evidence>
<dbReference type="InterPro" id="IPR029460">
    <property type="entry name" value="DNAPol_HHH"/>
</dbReference>
<comment type="caution">
    <text evidence="9">The sequence shown here is derived from an EMBL/GenBank/DDBJ whole genome shotgun (WGS) entry which is preliminary data.</text>
</comment>
<dbReference type="Gene3D" id="3.20.20.140">
    <property type="entry name" value="Metal-dependent hydrolases"/>
    <property type="match status" value="1"/>
</dbReference>
<keyword evidence="4" id="KW-0548">Nucleotidyltransferase</keyword>
<dbReference type="InterPro" id="IPR016195">
    <property type="entry name" value="Pol/histidinol_Pase-like"/>
</dbReference>
<dbReference type="InterPro" id="IPR004013">
    <property type="entry name" value="PHP_dom"/>
</dbReference>
<feature type="domain" description="Polymerase/histidinol phosphatase N-terminal" evidence="8">
    <location>
        <begin position="18"/>
        <end position="85"/>
    </location>
</feature>
<protein>
    <recommendedName>
        <fullName evidence="2">DNA polymerase III subunit alpha</fullName>
        <ecNumber evidence="1">2.7.7.7</ecNumber>
    </recommendedName>
</protein>
<evidence type="ECO:0000256" key="4">
    <source>
        <dbReference type="ARBA" id="ARBA00022695"/>
    </source>
</evidence>
<reference evidence="10" key="1">
    <citation type="submission" date="2023-07" db="EMBL/GenBank/DDBJ databases">
        <authorList>
            <person name="Weinstock G."/>
            <person name="Sodergren E."/>
            <person name="Lobos E.A."/>
            <person name="Fulton L."/>
            <person name="Fulton R."/>
            <person name="Courtney L."/>
            <person name="Fronick C."/>
            <person name="O'Laughlin M."/>
            <person name="Godfrey J."/>
            <person name="Wilson R.M."/>
            <person name="Miner T."/>
            <person name="Farmer C."/>
            <person name="Delehaunty K."/>
            <person name="Cordes M."/>
            <person name="Minx P."/>
            <person name="Tomlinson C."/>
            <person name="Chen J."/>
            <person name="Wollam A."/>
            <person name="Pepin K.H."/>
            <person name="Bhonagiri V."/>
            <person name="Zhang X."/>
            <person name="Suruliraj S."/>
            <person name="Antonio M."/>
            <person name="Secka O."/>
            <person name="Thomas J."/>
            <person name="Warren W."/>
            <person name="Mitreva M."/>
            <person name="Mardis E.R."/>
            <person name="Wilson R.K."/>
        </authorList>
    </citation>
    <scope>NUCLEOTIDE SEQUENCE [LARGE SCALE GENOMIC DNA]</scope>
    <source>
        <strain evidence="10">GAM100Ai</strain>
    </source>
</reference>
<evidence type="ECO:0000256" key="2">
    <source>
        <dbReference type="ARBA" id="ARBA00019114"/>
    </source>
</evidence>
<dbReference type="Gene3D" id="1.10.150.870">
    <property type="match status" value="1"/>
</dbReference>
<accession>A0AB72ZWY1</accession>
<dbReference type="GO" id="GO:0003887">
    <property type="term" value="F:DNA-directed DNA polymerase activity"/>
    <property type="evidence" value="ECO:0007669"/>
    <property type="project" value="UniProtKB-KW"/>
</dbReference>
<evidence type="ECO:0000256" key="7">
    <source>
        <dbReference type="ARBA" id="ARBA00049244"/>
    </source>
</evidence>
<dbReference type="NCBIfam" id="NF004226">
    <property type="entry name" value="PRK05673.1"/>
    <property type="match status" value="1"/>
</dbReference>
<dbReference type="GO" id="GO:0008408">
    <property type="term" value="F:3'-5' exonuclease activity"/>
    <property type="evidence" value="ECO:0007669"/>
    <property type="project" value="InterPro"/>
</dbReference>
<dbReference type="Gene3D" id="1.10.10.1600">
    <property type="entry name" value="Bacterial DNA polymerase III alpha subunit, thumb domain"/>
    <property type="match status" value="1"/>
</dbReference>
<dbReference type="CDD" id="cd12113">
    <property type="entry name" value="PHP_PolIIIA_DnaE3"/>
    <property type="match status" value="1"/>
</dbReference>
<keyword evidence="3" id="KW-0808">Transferase</keyword>
<organism evidence="9 10">
    <name type="scientific">Helicobacter pylori GAM100Ai</name>
    <dbReference type="NCBI Taxonomy" id="1159019"/>
    <lineage>
        <taxon>Bacteria</taxon>
        <taxon>Pseudomonadati</taxon>
        <taxon>Campylobacterota</taxon>
        <taxon>Epsilonproteobacteria</taxon>
        <taxon>Campylobacterales</taxon>
        <taxon>Helicobacteraceae</taxon>
        <taxon>Helicobacter</taxon>
    </lineage>
</organism>
<dbReference type="InterPro" id="IPR011708">
    <property type="entry name" value="DNA_pol3_alpha_NTPase_dom"/>
</dbReference>
<evidence type="ECO:0000256" key="3">
    <source>
        <dbReference type="ARBA" id="ARBA00022679"/>
    </source>
</evidence>
<dbReference type="SUPFAM" id="SSF89550">
    <property type="entry name" value="PHP domain-like"/>
    <property type="match status" value="1"/>
</dbReference>
<dbReference type="Pfam" id="PF17657">
    <property type="entry name" value="DNA_pol3_finger"/>
    <property type="match status" value="1"/>
</dbReference>
<dbReference type="CDD" id="cd04485">
    <property type="entry name" value="DnaE_OBF"/>
    <property type="match status" value="1"/>
</dbReference>